<sequence>MTRARFLRLLGAGFLASGAGLSANDLFAQTKGDTAPVTNLEKVYDAWQERFNAGDLEGLLALYAEDVTYINPDGATLHGKAATRGDYEALLALKPRIEIGNRIHVLHQDIALSTNHWKLELTDPEGKVQNLTGGGIEVLRDYGAAGWQFIIDDASRSAS</sequence>
<feature type="chain" id="PRO_5047501320" evidence="1">
    <location>
        <begin position="23"/>
        <end position="159"/>
    </location>
</feature>
<evidence type="ECO:0000313" key="4">
    <source>
        <dbReference type="Proteomes" id="UP001596353"/>
    </source>
</evidence>
<name>A0ABW2B8Z7_9RHOB</name>
<comment type="caution">
    <text evidence="3">The sequence shown here is derived from an EMBL/GenBank/DDBJ whole genome shotgun (WGS) entry which is preliminary data.</text>
</comment>
<feature type="domain" description="SnoaL-like" evidence="2">
    <location>
        <begin position="46"/>
        <end position="132"/>
    </location>
</feature>
<reference evidence="4" key="1">
    <citation type="journal article" date="2019" name="Int. J. Syst. Evol. Microbiol.">
        <title>The Global Catalogue of Microorganisms (GCM) 10K type strain sequencing project: providing services to taxonomists for standard genome sequencing and annotation.</title>
        <authorList>
            <consortium name="The Broad Institute Genomics Platform"/>
            <consortium name="The Broad Institute Genome Sequencing Center for Infectious Disease"/>
            <person name="Wu L."/>
            <person name="Ma J."/>
        </authorList>
    </citation>
    <scope>NUCLEOTIDE SEQUENCE [LARGE SCALE GENOMIC DNA]</scope>
    <source>
        <strain evidence="4">CCUG 66188</strain>
    </source>
</reference>
<dbReference type="SUPFAM" id="SSF54427">
    <property type="entry name" value="NTF2-like"/>
    <property type="match status" value="1"/>
</dbReference>
<organism evidence="3 4">
    <name type="scientific">Sulfitobacter porphyrae</name>
    <dbReference type="NCBI Taxonomy" id="1246864"/>
    <lineage>
        <taxon>Bacteria</taxon>
        <taxon>Pseudomonadati</taxon>
        <taxon>Pseudomonadota</taxon>
        <taxon>Alphaproteobacteria</taxon>
        <taxon>Rhodobacterales</taxon>
        <taxon>Roseobacteraceae</taxon>
        <taxon>Sulfitobacter</taxon>
    </lineage>
</organism>
<dbReference type="Pfam" id="PF12680">
    <property type="entry name" value="SnoaL_2"/>
    <property type="match status" value="1"/>
</dbReference>
<dbReference type="EMBL" id="JBHSWG010000004">
    <property type="protein sequence ID" value="MFC6762225.1"/>
    <property type="molecule type" value="Genomic_DNA"/>
</dbReference>
<feature type="signal peptide" evidence="1">
    <location>
        <begin position="1"/>
        <end position="22"/>
    </location>
</feature>
<evidence type="ECO:0000313" key="3">
    <source>
        <dbReference type="EMBL" id="MFC6762225.1"/>
    </source>
</evidence>
<dbReference type="Gene3D" id="3.10.450.50">
    <property type="match status" value="1"/>
</dbReference>
<dbReference type="Proteomes" id="UP001596353">
    <property type="component" value="Unassembled WGS sequence"/>
</dbReference>
<gene>
    <name evidence="3" type="ORF">ACFQFQ_26235</name>
</gene>
<dbReference type="InterPro" id="IPR037401">
    <property type="entry name" value="SnoaL-like"/>
</dbReference>
<dbReference type="InterPro" id="IPR032710">
    <property type="entry name" value="NTF2-like_dom_sf"/>
</dbReference>
<evidence type="ECO:0000256" key="1">
    <source>
        <dbReference type="SAM" id="SignalP"/>
    </source>
</evidence>
<keyword evidence="4" id="KW-1185">Reference proteome</keyword>
<proteinExistence type="predicted"/>
<accession>A0ABW2B8Z7</accession>
<evidence type="ECO:0000259" key="2">
    <source>
        <dbReference type="Pfam" id="PF12680"/>
    </source>
</evidence>
<keyword evidence="1" id="KW-0732">Signal</keyword>
<protein>
    <submittedName>
        <fullName evidence="3">YybH family protein</fullName>
    </submittedName>
</protein>